<dbReference type="InterPro" id="IPR012349">
    <property type="entry name" value="Split_barrel_FMN-bd"/>
</dbReference>
<feature type="region of interest" description="Disordered" evidence="1">
    <location>
        <begin position="64"/>
        <end position="106"/>
    </location>
</feature>
<organism evidence="2 3">
    <name type="scientific">Streptomyces cremeus</name>
    <dbReference type="NCBI Taxonomy" id="66881"/>
    <lineage>
        <taxon>Bacteria</taxon>
        <taxon>Bacillati</taxon>
        <taxon>Actinomycetota</taxon>
        <taxon>Actinomycetes</taxon>
        <taxon>Kitasatosporales</taxon>
        <taxon>Streptomycetaceae</taxon>
        <taxon>Streptomyces</taxon>
    </lineage>
</organism>
<dbReference type="SUPFAM" id="SSF50475">
    <property type="entry name" value="FMN-binding split barrel"/>
    <property type="match status" value="1"/>
</dbReference>
<evidence type="ECO:0000256" key="1">
    <source>
        <dbReference type="SAM" id="MobiDB-lite"/>
    </source>
</evidence>
<name>A0ABV5PCJ1_STRCM</name>
<accession>A0ABV5PCJ1</accession>
<evidence type="ECO:0000313" key="3">
    <source>
        <dbReference type="Proteomes" id="UP001589718"/>
    </source>
</evidence>
<evidence type="ECO:0000313" key="2">
    <source>
        <dbReference type="EMBL" id="MFB9520924.1"/>
    </source>
</evidence>
<feature type="compositionally biased region" description="Polar residues" evidence="1">
    <location>
        <begin position="89"/>
        <end position="106"/>
    </location>
</feature>
<dbReference type="Gene3D" id="2.30.110.10">
    <property type="entry name" value="Electron Transport, Fmn-binding Protein, Chain A"/>
    <property type="match status" value="1"/>
</dbReference>
<protein>
    <submittedName>
        <fullName evidence="2">Uncharacterized protein</fullName>
    </submittedName>
</protein>
<sequence>MLSERSAPGQWDHARRPDPKELAATPLLALPLDEASVKVAAGPPEDGAGPDAELGRWAGVIPMHTAHGAPQPDPALPGDVPLPGHIAATRSTHTVRSLRFNSQEAE</sequence>
<dbReference type="RefSeq" id="WP_345223330.1">
    <property type="nucleotide sequence ID" value="NZ_BAAAXE010000013.1"/>
</dbReference>
<comment type="caution">
    <text evidence="2">The sequence shown here is derived from an EMBL/GenBank/DDBJ whole genome shotgun (WGS) entry which is preliminary data.</text>
</comment>
<keyword evidence="3" id="KW-1185">Reference proteome</keyword>
<gene>
    <name evidence="2" type="ORF">ACFFTU_13270</name>
</gene>
<proteinExistence type="predicted"/>
<reference evidence="2 3" key="1">
    <citation type="submission" date="2024-09" db="EMBL/GenBank/DDBJ databases">
        <authorList>
            <person name="Sun Q."/>
            <person name="Mori K."/>
        </authorList>
    </citation>
    <scope>NUCLEOTIDE SEQUENCE [LARGE SCALE GENOMIC DNA]</scope>
    <source>
        <strain evidence="2 3">JCM 4362</strain>
    </source>
</reference>
<feature type="region of interest" description="Disordered" evidence="1">
    <location>
        <begin position="1"/>
        <end position="28"/>
    </location>
</feature>
<dbReference type="Proteomes" id="UP001589718">
    <property type="component" value="Unassembled WGS sequence"/>
</dbReference>
<dbReference type="EMBL" id="JBHMCR010000006">
    <property type="protein sequence ID" value="MFB9520924.1"/>
    <property type="molecule type" value="Genomic_DNA"/>
</dbReference>
<feature type="compositionally biased region" description="Basic and acidic residues" evidence="1">
    <location>
        <begin position="12"/>
        <end position="21"/>
    </location>
</feature>